<gene>
    <name evidence="2" type="ORF">TCIL3000_11_4830</name>
</gene>
<dbReference type="EMBL" id="HE575324">
    <property type="protein sequence ID" value="CCC95077.1"/>
    <property type="molecule type" value="Genomic_DNA"/>
</dbReference>
<feature type="region of interest" description="Disordered" evidence="1">
    <location>
        <begin position="1"/>
        <end position="32"/>
    </location>
</feature>
<accession>G0V0A7</accession>
<organism evidence="2">
    <name type="scientific">Trypanosoma congolense (strain IL3000)</name>
    <dbReference type="NCBI Taxonomy" id="1068625"/>
    <lineage>
        <taxon>Eukaryota</taxon>
        <taxon>Discoba</taxon>
        <taxon>Euglenozoa</taxon>
        <taxon>Kinetoplastea</taxon>
        <taxon>Metakinetoplastina</taxon>
        <taxon>Trypanosomatida</taxon>
        <taxon>Trypanosomatidae</taxon>
        <taxon>Trypanosoma</taxon>
        <taxon>Nannomonas</taxon>
    </lineage>
</organism>
<protein>
    <submittedName>
        <fullName evidence="2">Uncharacterized protein</fullName>
    </submittedName>
</protein>
<name>G0V0A7_TRYCI</name>
<dbReference type="VEuPathDB" id="TriTrypDB:TcIL3000.11.4830"/>
<dbReference type="AlphaFoldDB" id="G0V0A7"/>
<evidence type="ECO:0000256" key="1">
    <source>
        <dbReference type="SAM" id="MobiDB-lite"/>
    </source>
</evidence>
<proteinExistence type="predicted"/>
<evidence type="ECO:0000313" key="2">
    <source>
        <dbReference type="EMBL" id="CCC95077.1"/>
    </source>
</evidence>
<reference evidence="2" key="1">
    <citation type="journal article" date="2012" name="Proc. Natl. Acad. Sci. U.S.A.">
        <title>Antigenic diversity is generated by distinct evolutionary mechanisms in African trypanosome species.</title>
        <authorList>
            <person name="Jackson A.P."/>
            <person name="Berry A."/>
            <person name="Aslett M."/>
            <person name="Allison H.C."/>
            <person name="Burton P."/>
            <person name="Vavrova-Anderson J."/>
            <person name="Brown R."/>
            <person name="Browne H."/>
            <person name="Corton N."/>
            <person name="Hauser H."/>
            <person name="Gamble J."/>
            <person name="Gilderthorp R."/>
            <person name="Marcello L."/>
            <person name="McQuillan J."/>
            <person name="Otto T.D."/>
            <person name="Quail M.A."/>
            <person name="Sanders M.J."/>
            <person name="van Tonder A."/>
            <person name="Ginger M.L."/>
            <person name="Field M.C."/>
            <person name="Barry J.D."/>
            <person name="Hertz-Fowler C."/>
            <person name="Berriman M."/>
        </authorList>
    </citation>
    <scope>NUCLEOTIDE SEQUENCE</scope>
    <source>
        <strain evidence="2">IL3000</strain>
    </source>
</reference>
<sequence length="185" mass="20990">MRGTDDATGQLKSESAVKFSASRPRSPMLKRVSSTEYIREKTEKLEGELHHLISRNRSRYNRLQSMRNRLTSVEIPPVKTVAPRGVAELSEDVTKEPTDNQRLPNLFKSFQKARTKSLLEYDKKREAKGTGRFSMPHAERLAPDGMKRSMKGPESFIFRFCKGSNLNDFSISNAAAQGVEQERKG</sequence>